<proteinExistence type="predicted"/>
<dbReference type="Proteomes" id="UP000260680">
    <property type="component" value="Unassembled WGS sequence"/>
</dbReference>
<gene>
    <name evidence="1" type="ORF">DS742_26275</name>
</gene>
<comment type="caution">
    <text evidence="1">The sequence shown here is derived from an EMBL/GenBank/DDBJ whole genome shotgun (WGS) entry which is preliminary data.</text>
</comment>
<name>A0A3E2N4N3_9FIRM</name>
<dbReference type="EMBL" id="QOHO01000111">
    <property type="protein sequence ID" value="RFZ75949.1"/>
    <property type="molecule type" value="Genomic_DNA"/>
</dbReference>
<sequence>MAKLGTTNIGGGGGIASDELTVTKNKVVEGYTYVGADTDDEIGDGTIPNKGFSTASQSVTTSGSNLVTRIPNGAYITNASSGYPEITSSLSSVASVGGLTAAKILSGQTALGISGTATSDANSTASQILSGRTAYVNGIKLTGTIPSLSGTTITPGTSTQTVSSSGKYMTGDVVVNAVSNLTAANIKKGVVVGGVTGTWEGYVASSVDLYYRGNNVAGFIAGQKATLDAGQITIGPLTSASQYGYLYTNNSISTVGRTWINMQVNVTSHYDNLNGDSIYISTTFGGQTLKTIIGSDYGEKTYSFNVSAIQASSAITITVNRANMAIYRIWLS</sequence>
<dbReference type="RefSeq" id="WP_117419882.1">
    <property type="nucleotide sequence ID" value="NZ_QOHO01000111.1"/>
</dbReference>
<reference evidence="1 2" key="1">
    <citation type="submission" date="2018-07" db="EMBL/GenBank/DDBJ databases">
        <title>New species, Clostridium PI-S10-A1B.</title>
        <authorList>
            <person name="Krishna G."/>
            <person name="Summeta K."/>
            <person name="Shikha S."/>
            <person name="Prabhu P.B."/>
            <person name="Suresh K."/>
        </authorList>
    </citation>
    <scope>NUCLEOTIDE SEQUENCE [LARGE SCALE GENOMIC DNA]</scope>
    <source>
        <strain evidence="1 2">PI-S10-A1B</strain>
    </source>
</reference>
<evidence type="ECO:0000313" key="2">
    <source>
        <dbReference type="Proteomes" id="UP000260680"/>
    </source>
</evidence>
<dbReference type="OrthoDB" id="564699at2"/>
<protein>
    <submittedName>
        <fullName evidence="1">Uncharacterized protein</fullName>
    </submittedName>
</protein>
<organism evidence="1 2">
    <name type="scientific">Lacrimispora amygdalina</name>
    <dbReference type="NCBI Taxonomy" id="253257"/>
    <lineage>
        <taxon>Bacteria</taxon>
        <taxon>Bacillati</taxon>
        <taxon>Bacillota</taxon>
        <taxon>Clostridia</taxon>
        <taxon>Lachnospirales</taxon>
        <taxon>Lachnospiraceae</taxon>
        <taxon>Lacrimispora</taxon>
    </lineage>
</organism>
<accession>A0A3E2N4N3</accession>
<evidence type="ECO:0000313" key="1">
    <source>
        <dbReference type="EMBL" id="RFZ75949.1"/>
    </source>
</evidence>
<dbReference type="AlphaFoldDB" id="A0A3E2N4N3"/>